<reference evidence="1 2" key="2">
    <citation type="journal article" date="2018" name="New Phytol.">
        <title>High intraspecific genome diversity in the model arbuscular mycorrhizal symbiont Rhizophagus irregularis.</title>
        <authorList>
            <person name="Chen E.C.H."/>
            <person name="Morin E."/>
            <person name="Beaudet D."/>
            <person name="Noel J."/>
            <person name="Yildirir G."/>
            <person name="Ndikumana S."/>
            <person name="Charron P."/>
            <person name="St-Onge C."/>
            <person name="Giorgi J."/>
            <person name="Kruger M."/>
            <person name="Marton T."/>
            <person name="Ropars J."/>
            <person name="Grigoriev I.V."/>
            <person name="Hainaut M."/>
            <person name="Henrissat B."/>
            <person name="Roux C."/>
            <person name="Martin F."/>
            <person name="Corradi N."/>
        </authorList>
    </citation>
    <scope>NUCLEOTIDE SEQUENCE [LARGE SCALE GENOMIC DNA]</scope>
    <source>
        <strain evidence="1 2">DAOM 197198</strain>
    </source>
</reference>
<dbReference type="AlphaFoldDB" id="A0A2P4Q7P6"/>
<keyword evidence="2" id="KW-1185">Reference proteome</keyword>
<evidence type="ECO:0000313" key="1">
    <source>
        <dbReference type="EMBL" id="POG73649.1"/>
    </source>
</evidence>
<comment type="caution">
    <text evidence="1">The sequence shown here is derived from an EMBL/GenBank/DDBJ whole genome shotgun (WGS) entry which is preliminary data.</text>
</comment>
<reference evidence="1 2" key="1">
    <citation type="journal article" date="2013" name="Proc. Natl. Acad. Sci. U.S.A.">
        <title>Genome of an arbuscular mycorrhizal fungus provides insight into the oldest plant symbiosis.</title>
        <authorList>
            <person name="Tisserant E."/>
            <person name="Malbreil M."/>
            <person name="Kuo A."/>
            <person name="Kohler A."/>
            <person name="Symeonidi A."/>
            <person name="Balestrini R."/>
            <person name="Charron P."/>
            <person name="Duensing N."/>
            <person name="Frei Dit Frey N."/>
            <person name="Gianinazzi-Pearson V."/>
            <person name="Gilbert L.B."/>
            <person name="Handa Y."/>
            <person name="Herr J.R."/>
            <person name="Hijri M."/>
            <person name="Koul R."/>
            <person name="Kawaguchi M."/>
            <person name="Krajinski F."/>
            <person name="Lammers P.J."/>
            <person name="Masclaux F.G."/>
            <person name="Murat C."/>
            <person name="Morin E."/>
            <person name="Ndikumana S."/>
            <person name="Pagni M."/>
            <person name="Petitpierre D."/>
            <person name="Requena N."/>
            <person name="Rosikiewicz P."/>
            <person name="Riley R."/>
            <person name="Saito K."/>
            <person name="San Clemente H."/>
            <person name="Shapiro H."/>
            <person name="van Tuinen D."/>
            <person name="Becard G."/>
            <person name="Bonfante P."/>
            <person name="Paszkowski U."/>
            <person name="Shachar-Hill Y.Y."/>
            <person name="Tuskan G.A."/>
            <person name="Young P.W."/>
            <person name="Sanders I.R."/>
            <person name="Henrissat B."/>
            <person name="Rensing S.A."/>
            <person name="Grigoriev I.V."/>
            <person name="Corradi N."/>
            <person name="Roux C."/>
            <person name="Martin F."/>
        </authorList>
    </citation>
    <scope>NUCLEOTIDE SEQUENCE [LARGE SCALE GENOMIC DNA]</scope>
    <source>
        <strain evidence="1 2">DAOM 197198</strain>
    </source>
</reference>
<proteinExistence type="predicted"/>
<protein>
    <submittedName>
        <fullName evidence="1">Uncharacterized protein</fullName>
    </submittedName>
</protein>
<dbReference type="Proteomes" id="UP000018888">
    <property type="component" value="Unassembled WGS sequence"/>
</dbReference>
<name>A0A2P4Q7P6_RHIID</name>
<gene>
    <name evidence="1" type="ORF">GLOIN_2v1772310</name>
</gene>
<organism evidence="1 2">
    <name type="scientific">Rhizophagus irregularis (strain DAOM 181602 / DAOM 197198 / MUCL 43194)</name>
    <name type="common">Arbuscular mycorrhizal fungus</name>
    <name type="synonym">Glomus intraradices</name>
    <dbReference type="NCBI Taxonomy" id="747089"/>
    <lineage>
        <taxon>Eukaryota</taxon>
        <taxon>Fungi</taxon>
        <taxon>Fungi incertae sedis</taxon>
        <taxon>Mucoromycota</taxon>
        <taxon>Glomeromycotina</taxon>
        <taxon>Glomeromycetes</taxon>
        <taxon>Glomerales</taxon>
        <taxon>Glomeraceae</taxon>
        <taxon>Rhizophagus</taxon>
    </lineage>
</organism>
<sequence length="856" mass="98458">MSSWKYSKERLLKHEYCAHIINAKKVICICGKTIKLNRRYEEDYLNRHAKSSGCKAKEGQRTIYNFFKPVQVENMESSEDEFDSNIYDNMDDDDLLQIDESSDSDDNISISSLITDNDETNTDQYSKKRQMCKGLRSEQISSYIKRTPAQFGGSRRIENIACELFPRFLGKSFSRKKLNFEEKRKLNRTLYAESVWQIDRSCNSVRSKTCNGYAEHGNICNECCYIRSDKRLCTNITKRVPSPENVKFTPKYYWEDNALKEHLKNNHLRDIWNLLNDDSDCNNGSKIWITLADKALQGAFDYKPIFVGLCEVMNDAAEQKIKNKGKQNIKYSEEFTNFLVILGDCLTNPDLCYENVAKFKRLIDTIKYNGPIAAMTDNTKLKSCLRYSPQLGCIVGSILPNDQTKVIIYGDIPKIINNIKNQMAIAKDVRAYILQVPLPKFPPVVIALIPNKSKDTADDISILHKKLIQEIAPRLQLHILSIGSDGAIVEFQAQEKILTIQTPEQLSIRDNSLNIHFSCPIFNNVGPIILVQDPKHAKKTARNALMSGARLLTFGNSSARYSHFLNLIGRHDSIMYKNDVIKLDCQDDAAAYRTFCSSNLKQCLTMDYKIQSEMDGFFIYLFVIGEIVDSYLNRNITPIERIRMAMTGFFFLHLWQFHIKTLAQRYPDFITINQNFLADQTFSILTSLCQSMVLLVKAHLEYYSQIPLIPWMHGTEPCEHFFGVARQINPDFSFAEIIQMLPKISQYTKALRNKKLNFEKGKSVREDKQISQTFHHSQHLARELAEFLGMIQPSTLLINNNTPTIFIDINDEENLHDNDESELSDDCEIDLSTAINKASSEIQKINEQLEENLENE</sequence>
<dbReference type="VEuPathDB" id="FungiDB:RhiirFUN_022295"/>
<evidence type="ECO:0000313" key="2">
    <source>
        <dbReference type="Proteomes" id="UP000018888"/>
    </source>
</evidence>
<accession>A0A2P4Q7P6</accession>
<dbReference type="EMBL" id="AUPC02000081">
    <property type="protein sequence ID" value="POG73649.1"/>
    <property type="molecule type" value="Genomic_DNA"/>
</dbReference>